<reference evidence="1" key="1">
    <citation type="submission" date="2016-07" db="EMBL/GenBank/DDBJ databases">
        <authorList>
            <person name="Bretaudeau A."/>
        </authorList>
    </citation>
    <scope>NUCLEOTIDE SEQUENCE</scope>
    <source>
        <strain evidence="1">Rice</strain>
        <tissue evidence="1">Whole body</tissue>
    </source>
</reference>
<organism evidence="1">
    <name type="scientific">Spodoptera frugiperda</name>
    <name type="common">Fall armyworm</name>
    <dbReference type="NCBI Taxonomy" id="7108"/>
    <lineage>
        <taxon>Eukaryota</taxon>
        <taxon>Metazoa</taxon>
        <taxon>Ecdysozoa</taxon>
        <taxon>Arthropoda</taxon>
        <taxon>Hexapoda</taxon>
        <taxon>Insecta</taxon>
        <taxon>Pterygota</taxon>
        <taxon>Neoptera</taxon>
        <taxon>Endopterygota</taxon>
        <taxon>Lepidoptera</taxon>
        <taxon>Glossata</taxon>
        <taxon>Ditrysia</taxon>
        <taxon>Noctuoidea</taxon>
        <taxon>Noctuidae</taxon>
        <taxon>Amphipyrinae</taxon>
        <taxon>Spodoptera</taxon>
    </lineage>
</organism>
<dbReference type="EMBL" id="ODYU01011386">
    <property type="protein sequence ID" value="SOQ57101.1"/>
    <property type="molecule type" value="Genomic_DNA"/>
</dbReference>
<accession>A0A2H1WVL9</accession>
<dbReference type="GO" id="GO:0008237">
    <property type="term" value="F:metallopeptidase activity"/>
    <property type="evidence" value="ECO:0007669"/>
    <property type="project" value="InterPro"/>
</dbReference>
<proteinExistence type="predicted"/>
<name>A0A2H1WVL9_SPOFR</name>
<sequence length="151" mass="17367">MAMGSPQTYNCLSHTIAVYSVDNFHFHFCTDVKEEMSVKLKPAASVGFPYDYQSVMHYPWLQIKDGKTNIMYPIWVTSIYCFTSTKNSVWESNALRGSPSASQSTNDGWAMGHWQGLSSTDVQKLNLLYFKQCVQRREHANELLRKKKINK</sequence>
<evidence type="ECO:0000313" key="1">
    <source>
        <dbReference type="EMBL" id="SOQ57101.1"/>
    </source>
</evidence>
<protein>
    <submittedName>
        <fullName evidence="1">SFRICE_006041</fullName>
    </submittedName>
</protein>
<gene>
    <name evidence="1" type="ORF">SFRICE_006041</name>
</gene>
<dbReference type="AlphaFoldDB" id="A0A2H1WVL9"/>
<dbReference type="InterPro" id="IPR024079">
    <property type="entry name" value="MetalloPept_cat_dom_sf"/>
</dbReference>
<dbReference type="Gene3D" id="3.40.390.10">
    <property type="entry name" value="Collagenase (Catalytic Domain)"/>
    <property type="match status" value="1"/>
</dbReference>